<feature type="domain" description="CARDB" evidence="2">
    <location>
        <begin position="1994"/>
        <end position="2103"/>
    </location>
</feature>
<feature type="domain" description="CARDB" evidence="2">
    <location>
        <begin position="1114"/>
        <end position="1228"/>
    </location>
</feature>
<evidence type="ECO:0000313" key="5">
    <source>
        <dbReference type="Proteomes" id="UP000290407"/>
    </source>
</evidence>
<dbReference type="SMART" id="SM00710">
    <property type="entry name" value="PbH1"/>
    <property type="match status" value="5"/>
</dbReference>
<evidence type="ECO:0000259" key="3">
    <source>
        <dbReference type="Pfam" id="PF13229"/>
    </source>
</evidence>
<accession>A0A4Q2UHY7</accession>
<organism evidence="4 5">
    <name type="scientific">Spirosoma sordidisoli</name>
    <dbReference type="NCBI Taxonomy" id="2502893"/>
    <lineage>
        <taxon>Bacteria</taxon>
        <taxon>Pseudomonadati</taxon>
        <taxon>Bacteroidota</taxon>
        <taxon>Cytophagia</taxon>
        <taxon>Cytophagales</taxon>
        <taxon>Cytophagaceae</taxon>
        <taxon>Spirosoma</taxon>
    </lineage>
</organism>
<gene>
    <name evidence="4" type="ORF">EQG79_26660</name>
</gene>
<sequence>MAASFRLVALFMGFTFCWSLSLAQTPTPVRGSQSGVWTKAKSPYILESAVTVPAGQTLIIESGVTVVFSHFDCHLYIQGALLAQGTATDSIRFRGRANRAYNGNSTHGGGIYFFNNGGPSVLDYVTLDSLGDTSRDGNAIQIRHAQTPTLRNVVIRNSEQYDVLTWVGGARNFANVRAVVSVNGDAGKLDALMPNFGTGTRYRLLRDVYIDRDYKLTIGQGVNVEFLHFDCHIHVNGTLLARGTVGEPIRFQGRANRVYNGNSTHGGSIYFNNGGGASVLEHVLLDSLGDASRGGSTIRINYPQTPALRNVVVRNSEQYDVLTWVGGARNFADVRAVVSVNGSAGKSDALMPRLGPNTRYRLLNDVYVDKDYKLTIESGVTVEFLHFDCHLHINGALLAQGTPNEPIRFQGRANRAYNGNSTHGGGIYINTGGGTSTLENVTIDSLGDASRGGNALRVNYPQTPALRNVVIRNSEQYDVLTWVGGARNFANVRAVVSVNGSAGKLDALMPKLSSDSRYQLLSDVYIDKDHKLIIDHGVTVEFLHFDCHIHVNGTLLARGTVGEPIRFQGRANRVYNGNSTHGGSIYFNNGGGASVMEHVNIDSLGDASRGGRAVVVNANCTLKYLTVSNSEQIGVDIGGNTISPVIQNITFLNNPTPLRAYPGSCSGLANIPNIPILLQSAGLTANTSWPYPGQNSFYQLTGQAQVPQAYQLTIGAGTVVDFGIQGQLVVNGSLRAIGTENAPIRFTRLATEGAFTGRFDLTSTSTNSVLSFVNIDKLGTNSRAALDIATPNFSLANVTISQAANRGLELRSVENAVISGSTFFGNKTGVYVNSGRPTFANCSIYGNTDFGINNGSGVVADTVDARNCYWGVESGPLHPTLNPTGKGNAVSNKVKFNPWRQKPQNGQLIDMGISVLVAPITDCNYTAPANVTVRIRNYGNTGQTNIPIAYRINNGSIVTETISTTALSPGESLDYTFTQKANLSAIGSYTVLAYTVFPVDTFRLNDTLRATFRHLAGVVAPANLLPASNTVDLAIPVKLSWAAVPGALAYDLYVWKSDAPVPAKPLVADLSQISYTLSGSSFTYGTPYSWKVIAKQISCRAESAVAVFTTRRQADLIVETITAPVTGTSENDFSVSWSIKNQGNGATLEKNWLDAVYLCDQPVLNAGSDNFHISSRPNLSALGVGQSYQSGTLTFRLPQGIQGKYYLIVQTNPARTVPEVQTGNNQLASQPITISLAPPPDLQVTNLVVAPLNAFSDDSVTVTFTVKNVGTGPTTTANWTDQVFLTQNQTVDVATDRLLYTHRRLQALSVNGEYIVTTKVRVPNRINGTYYLHVVTDRLNQVFEYNKEDNNSRVSPAMTIIQRPTPNLLVQGLTILADTIAARQSLTIQWTTTNDGAVATSTGWQEAIYMSADTIFNETTDRQLTRRSRTDQLQSLSSSSVQQTVTLPASTTEGTYYFFVKTDAADQIYESLGEQDNVSARSKAVRMEIPDLRPMQLTAPTSAISEQTVAVQWRVRNDSPAGIFGTNWKDKLYLSTNNTFEAATDRLLTTVVVNQLLVAGGEYSKQISATLPTGVAGNYFLLLVSDADSSVSEKVETNNLRTAPIAITLAPASDLQVLDVAGPLADTLGTPMQLQYVVRNSGPGTADNKTWRDSVFLSPTSTLNRAALFYLGHTVQRRSLTNGQSFTQSATFTLPTSLNGGRYFVVVKANADSTLFENNAYANNTTIAATSVNLVVPPSIDLAVTGGTVTTTPLIAGQPAAVRWTVRNNSPQATVVPNWTDAVYLSTNPVLDASDRLLATFPVTGPLAAMATYTNAQTISLPPDVAGTTYLLVVTDKDNRHVDTQRANNTLAVSNGADNGQPVSVMIPPPADLVPTGLTGPAEGVVSQPINVSFTVRNNGGGSTPSSTWTDELYLSTDQTLRSDIRIGTFARNGTLPAGDEYTITRQVFLPDNVSGNYVLLLKTDAGNTVFERGNEDNNLAFANLTVVAQPPSDLVVTDISVPAGEQFAGSNGTIRWRLTNVGTNATNGFLREAVYLSKDTLVDATDVLLGVVDKTTFLPARASEERTLTRPLTALAPGDYFVIVRTDVQNNIVESNESNNQVVSSQPVRIAVKELVLNKLTTDSIATDAPVYYRLEVPANLVDETLLITLQGDSTRSVMNRLFVRKDSLPSANQFTYSAAVPFKANQQLLIPGLRAGTYYLMAIGADTTRNRLPIQLLAKIVPFGIETIDAREGGNTGLVTVKISGARFESSTRFSLRKAAGQVTARRVQLINQTLAYVTFDLQNQPLGLYDVLVERPGSQTVVLPNGFTVKQGPTNTQAANGNGGPAYGTGFVCSITNDGLDQQLAADFVTPAGIRFNTIGSFTIQYKNEGSVDIPAPTRFLISLNEGVSVTLAADKLDENKTDLILLCEEENGPRGILRPGASGFFKIYTISKNRGVTSIDLLLIE</sequence>
<feature type="domain" description="CARDB" evidence="2">
    <location>
        <begin position="1490"/>
        <end position="1602"/>
    </location>
</feature>
<dbReference type="Gene3D" id="2.60.40.10">
    <property type="entry name" value="Immunoglobulins"/>
    <property type="match status" value="9"/>
</dbReference>
<dbReference type="Proteomes" id="UP000290407">
    <property type="component" value="Unassembled WGS sequence"/>
</dbReference>
<feature type="domain" description="Right handed beta helix" evidence="3">
    <location>
        <begin position="793"/>
        <end position="853"/>
    </location>
</feature>
<dbReference type="EMBL" id="SBLB01000010">
    <property type="protein sequence ID" value="RYC66960.1"/>
    <property type="molecule type" value="Genomic_DNA"/>
</dbReference>
<feature type="chain" id="PRO_5020278479" description="T9SS type A sorting domain-containing protein" evidence="1">
    <location>
        <begin position="24"/>
        <end position="2449"/>
    </location>
</feature>
<dbReference type="InterPro" id="IPR011635">
    <property type="entry name" value="CARDB"/>
</dbReference>
<dbReference type="InterPro" id="IPR011050">
    <property type="entry name" value="Pectin_lyase_fold/virulence"/>
</dbReference>
<keyword evidence="5" id="KW-1185">Reference proteome</keyword>
<evidence type="ECO:0000259" key="2">
    <source>
        <dbReference type="Pfam" id="PF07705"/>
    </source>
</evidence>
<proteinExistence type="predicted"/>
<reference evidence="4 5" key="1">
    <citation type="submission" date="2019-01" db="EMBL/GenBank/DDBJ databases">
        <title>Spirosoma flava sp. nov., a propanil-degrading bacterium isolated from herbicide-contaminated soil.</title>
        <authorList>
            <person name="Zhang L."/>
            <person name="Jiang J.-D."/>
        </authorList>
    </citation>
    <scope>NUCLEOTIDE SEQUENCE [LARGE SCALE GENOMIC DNA]</scope>
    <source>
        <strain evidence="4 5">TY50</strain>
    </source>
</reference>
<dbReference type="InterPro" id="IPR006626">
    <property type="entry name" value="PbH1"/>
</dbReference>
<feature type="domain" description="CARDB" evidence="2">
    <location>
        <begin position="1871"/>
        <end position="1979"/>
    </location>
</feature>
<evidence type="ECO:0008006" key="6">
    <source>
        <dbReference type="Google" id="ProtNLM"/>
    </source>
</evidence>
<keyword evidence="1" id="KW-0732">Signal</keyword>
<feature type="domain" description="CARDB" evidence="2">
    <location>
        <begin position="1240"/>
        <end position="1351"/>
    </location>
</feature>
<evidence type="ECO:0000313" key="4">
    <source>
        <dbReference type="EMBL" id="RYC66960.1"/>
    </source>
</evidence>
<name>A0A4Q2UHY7_9BACT</name>
<dbReference type="Gene3D" id="2.160.20.10">
    <property type="entry name" value="Single-stranded right-handed beta-helix, Pectin lyase-like"/>
    <property type="match status" value="1"/>
</dbReference>
<dbReference type="InterPro" id="IPR012334">
    <property type="entry name" value="Pectin_lyas_fold"/>
</dbReference>
<feature type="signal peptide" evidence="1">
    <location>
        <begin position="1"/>
        <end position="23"/>
    </location>
</feature>
<comment type="caution">
    <text evidence="4">The sequence shown here is derived from an EMBL/GenBank/DDBJ whole genome shotgun (WGS) entry which is preliminary data.</text>
</comment>
<protein>
    <recommendedName>
        <fullName evidence="6">T9SS type A sorting domain-containing protein</fullName>
    </recommendedName>
</protein>
<dbReference type="Pfam" id="PF13229">
    <property type="entry name" value="Beta_helix"/>
    <property type="match status" value="1"/>
</dbReference>
<dbReference type="Pfam" id="PF07705">
    <property type="entry name" value="CARDB"/>
    <property type="match status" value="5"/>
</dbReference>
<dbReference type="InterPro" id="IPR013783">
    <property type="entry name" value="Ig-like_fold"/>
</dbReference>
<dbReference type="InterPro" id="IPR039448">
    <property type="entry name" value="Beta_helix"/>
</dbReference>
<dbReference type="SUPFAM" id="SSF51126">
    <property type="entry name" value="Pectin lyase-like"/>
    <property type="match status" value="1"/>
</dbReference>
<evidence type="ECO:0000256" key="1">
    <source>
        <dbReference type="SAM" id="SignalP"/>
    </source>
</evidence>
<dbReference type="Gene3D" id="2.60.120.380">
    <property type="match status" value="1"/>
</dbReference>